<keyword evidence="1" id="KW-0812">Transmembrane</keyword>
<evidence type="ECO:0000313" key="2">
    <source>
        <dbReference type="EMBL" id="VEU61506.1"/>
    </source>
</evidence>
<keyword evidence="1" id="KW-0472">Membrane</keyword>
<organism evidence="2 3">
    <name type="scientific">Mesomycoplasma dispar</name>
    <dbReference type="NCBI Taxonomy" id="86660"/>
    <lineage>
        <taxon>Bacteria</taxon>
        <taxon>Bacillati</taxon>
        <taxon>Mycoplasmatota</taxon>
        <taxon>Mycoplasmoidales</taxon>
        <taxon>Metamycoplasmataceae</taxon>
        <taxon>Mesomycoplasma</taxon>
    </lineage>
</organism>
<feature type="transmembrane region" description="Helical" evidence="1">
    <location>
        <begin position="109"/>
        <end position="136"/>
    </location>
</feature>
<proteinExistence type="predicted"/>
<feature type="transmembrane region" description="Helical" evidence="1">
    <location>
        <begin position="12"/>
        <end position="32"/>
    </location>
</feature>
<sequence>MLFNNFVNILWLIYPPVLSFIAIAVFNLFILYKIRPNYYFRNVFRRIKILNKKSIALKCNSLFKTGLSEIEKIARKNNKILLFSLIFHFFVVIVEFIIIWNIFYDESAIFLLIIIPGAFGFGKLFIGTAVFGTTLVSKKMIKKAKKGIEKWKFDSQSFHFDKEYQPNGKKTKNVIIFINPGQRPTLFSLKYFEKYFKGYDLALFYFLIWGIHFPQIRNVKFESLDVYQDFVNLYAKTG</sequence>
<feature type="transmembrane region" description="Helical" evidence="1">
    <location>
        <begin position="80"/>
        <end position="103"/>
    </location>
</feature>
<reference evidence="2 3" key="1">
    <citation type="submission" date="2019-01" db="EMBL/GenBank/DDBJ databases">
        <authorList>
            <consortium name="Pathogen Informatics"/>
        </authorList>
    </citation>
    <scope>NUCLEOTIDE SEQUENCE [LARGE SCALE GENOMIC DNA]</scope>
    <source>
        <strain evidence="2 3">NCTC10125</strain>
    </source>
</reference>
<gene>
    <name evidence="2" type="ORF">NCTC10125_00296</name>
</gene>
<name>A0AAJ5TCH3_9BACT</name>
<protein>
    <submittedName>
        <fullName evidence="2">Uncharacterized protein</fullName>
    </submittedName>
</protein>
<evidence type="ECO:0000256" key="1">
    <source>
        <dbReference type="SAM" id="Phobius"/>
    </source>
</evidence>
<dbReference type="AlphaFoldDB" id="A0AAJ5TCH3"/>
<accession>A0AAJ5TCH3</accession>
<dbReference type="EMBL" id="LR214971">
    <property type="protein sequence ID" value="VEU61506.1"/>
    <property type="molecule type" value="Genomic_DNA"/>
</dbReference>
<dbReference type="Proteomes" id="UP000289629">
    <property type="component" value="Chromosome"/>
</dbReference>
<evidence type="ECO:0000313" key="3">
    <source>
        <dbReference type="Proteomes" id="UP000289629"/>
    </source>
</evidence>
<dbReference type="RefSeq" id="WP_052506208.1">
    <property type="nucleotide sequence ID" value="NZ_CP007229.1"/>
</dbReference>
<keyword evidence="1" id="KW-1133">Transmembrane helix</keyword>
<dbReference type="KEGG" id="mds:MDIS_01520"/>